<comment type="caution">
    <text evidence="2">The sequence shown here is derived from an EMBL/GenBank/DDBJ whole genome shotgun (WGS) entry which is preliminary data.</text>
</comment>
<dbReference type="Gene3D" id="3.10.20.600">
    <property type="match status" value="1"/>
</dbReference>
<feature type="non-terminal residue" evidence="2">
    <location>
        <position position="1"/>
    </location>
</feature>
<dbReference type="InterPro" id="IPR019554">
    <property type="entry name" value="Soluble_ligand-bd"/>
</dbReference>
<gene>
    <name evidence="2" type="ORF">S03H2_60511</name>
</gene>
<dbReference type="InterPro" id="IPR010208">
    <property type="entry name" value="Ion_transpt_RnfC/RsxC"/>
</dbReference>
<dbReference type="PANTHER" id="PTHR43034:SF2">
    <property type="entry name" value="ION-TRANSLOCATING OXIDOREDUCTASE COMPLEX SUBUNIT C"/>
    <property type="match status" value="1"/>
</dbReference>
<dbReference type="AlphaFoldDB" id="X1K6W3"/>
<dbReference type="Gene3D" id="1.10.1060.10">
    <property type="entry name" value="Alpha-helical ferredoxin"/>
    <property type="match status" value="1"/>
</dbReference>
<dbReference type="InterPro" id="IPR017896">
    <property type="entry name" value="4Fe4S_Fe-S-bd"/>
</dbReference>
<dbReference type="PANTHER" id="PTHR43034">
    <property type="entry name" value="ION-TRANSLOCATING OXIDOREDUCTASE COMPLEX SUBUNIT C"/>
    <property type="match status" value="1"/>
</dbReference>
<dbReference type="Pfam" id="PF13237">
    <property type="entry name" value="Fer4_10"/>
    <property type="match status" value="1"/>
</dbReference>
<dbReference type="NCBIfam" id="TIGR01945">
    <property type="entry name" value="rnfC"/>
    <property type="match status" value="1"/>
</dbReference>
<proteinExistence type="predicted"/>
<dbReference type="Gene3D" id="3.30.70.20">
    <property type="match status" value="1"/>
</dbReference>
<dbReference type="GO" id="GO:0009055">
    <property type="term" value="F:electron transfer activity"/>
    <property type="evidence" value="ECO:0007669"/>
    <property type="project" value="InterPro"/>
</dbReference>
<protein>
    <recommendedName>
        <fullName evidence="1">4Fe-4S ferredoxin-type domain-containing protein</fullName>
    </recommendedName>
</protein>
<dbReference type="PROSITE" id="PS51379">
    <property type="entry name" value="4FE4S_FER_2"/>
    <property type="match status" value="2"/>
</dbReference>
<dbReference type="InterPro" id="IPR037225">
    <property type="entry name" value="Nuo51_FMN-bd_sf"/>
</dbReference>
<accession>X1K6W3</accession>
<sequence>DVGVIVQNVGTALAISEAVRKGKPLIERVVTVTGRGIKKPTNLKVRIGALLQDLIDHCGGFVGRPGKIIMGGPLMGFSQYTTLVPVIKGTTGILVLPEGEVAEISERSCIRCSRCVDVCPVDILPNLIAQYARKDRFDWAEKYGVLDCMECGACAYVCPAKIPLVQLIKYAKSQLAKNKQ</sequence>
<feature type="domain" description="4Fe-4S ferredoxin-type" evidence="1">
    <location>
        <begin position="100"/>
        <end position="130"/>
    </location>
</feature>
<dbReference type="SUPFAM" id="SSF142019">
    <property type="entry name" value="Nqo1 FMN-binding domain-like"/>
    <property type="match status" value="1"/>
</dbReference>
<dbReference type="PROSITE" id="PS00198">
    <property type="entry name" value="4FE4S_FER_1"/>
    <property type="match status" value="1"/>
</dbReference>
<dbReference type="GO" id="GO:0016020">
    <property type="term" value="C:membrane"/>
    <property type="evidence" value="ECO:0007669"/>
    <property type="project" value="InterPro"/>
</dbReference>
<dbReference type="InterPro" id="IPR017900">
    <property type="entry name" value="4Fe4S_Fe_S_CS"/>
</dbReference>
<feature type="domain" description="4Fe-4S ferredoxin-type" evidence="1">
    <location>
        <begin position="139"/>
        <end position="168"/>
    </location>
</feature>
<dbReference type="SUPFAM" id="SSF46548">
    <property type="entry name" value="alpha-helical ferredoxin"/>
    <property type="match status" value="1"/>
</dbReference>
<dbReference type="Pfam" id="PF10531">
    <property type="entry name" value="SLBB"/>
    <property type="match status" value="1"/>
</dbReference>
<organism evidence="2">
    <name type="scientific">marine sediment metagenome</name>
    <dbReference type="NCBI Taxonomy" id="412755"/>
    <lineage>
        <taxon>unclassified sequences</taxon>
        <taxon>metagenomes</taxon>
        <taxon>ecological metagenomes</taxon>
    </lineage>
</organism>
<evidence type="ECO:0000313" key="2">
    <source>
        <dbReference type="EMBL" id="GAH89370.1"/>
    </source>
</evidence>
<dbReference type="EMBL" id="BARU01038998">
    <property type="protein sequence ID" value="GAH89370.1"/>
    <property type="molecule type" value="Genomic_DNA"/>
</dbReference>
<dbReference type="InterPro" id="IPR009051">
    <property type="entry name" value="Helical_ferredxn"/>
</dbReference>
<reference evidence="2" key="1">
    <citation type="journal article" date="2014" name="Front. Microbiol.">
        <title>High frequency of phylogenetically diverse reductive dehalogenase-homologous genes in deep subseafloor sedimentary metagenomes.</title>
        <authorList>
            <person name="Kawai M."/>
            <person name="Futagami T."/>
            <person name="Toyoda A."/>
            <person name="Takaki Y."/>
            <person name="Nishi S."/>
            <person name="Hori S."/>
            <person name="Arai W."/>
            <person name="Tsubouchi T."/>
            <person name="Morono Y."/>
            <person name="Uchiyama I."/>
            <person name="Ito T."/>
            <person name="Fujiyama A."/>
            <person name="Inagaki F."/>
            <person name="Takami H."/>
        </authorList>
    </citation>
    <scope>NUCLEOTIDE SEQUENCE</scope>
    <source>
        <strain evidence="2">Expedition CK06-06</strain>
    </source>
</reference>
<evidence type="ECO:0000259" key="1">
    <source>
        <dbReference type="PROSITE" id="PS51379"/>
    </source>
</evidence>
<dbReference type="GO" id="GO:0051539">
    <property type="term" value="F:4 iron, 4 sulfur cluster binding"/>
    <property type="evidence" value="ECO:0007669"/>
    <property type="project" value="InterPro"/>
</dbReference>
<name>X1K6W3_9ZZZZ</name>